<feature type="transmembrane region" description="Helical" evidence="2">
    <location>
        <begin position="151"/>
        <end position="172"/>
    </location>
</feature>
<gene>
    <name evidence="3" type="ORF">VP01_344g13</name>
</gene>
<keyword evidence="2" id="KW-0812">Transmembrane</keyword>
<name>A0A0L6UWA9_9BASI</name>
<reference evidence="3 4" key="1">
    <citation type="submission" date="2015-08" db="EMBL/GenBank/DDBJ databases">
        <title>Next Generation Sequencing and Analysis of the Genome of Puccinia sorghi L Schw, the Causal Agent of Maize Common Rust.</title>
        <authorList>
            <person name="Rochi L."/>
            <person name="Burguener G."/>
            <person name="Darino M."/>
            <person name="Turjanski A."/>
            <person name="Kreff E."/>
            <person name="Dieguez M.J."/>
            <person name="Sacco F."/>
        </authorList>
    </citation>
    <scope>NUCLEOTIDE SEQUENCE [LARGE SCALE GENOMIC DNA]</scope>
    <source>
        <strain evidence="3 4">RO10H11247</strain>
    </source>
</reference>
<feature type="compositionally biased region" description="Low complexity" evidence="1">
    <location>
        <begin position="622"/>
        <end position="638"/>
    </location>
</feature>
<dbReference type="STRING" id="27349.A0A0L6UWA9"/>
<feature type="region of interest" description="Disordered" evidence="1">
    <location>
        <begin position="501"/>
        <end position="663"/>
    </location>
</feature>
<feature type="region of interest" description="Disordered" evidence="1">
    <location>
        <begin position="353"/>
        <end position="374"/>
    </location>
</feature>
<dbReference type="Proteomes" id="UP000037035">
    <property type="component" value="Unassembled WGS sequence"/>
</dbReference>
<accession>A0A0L6UWA9</accession>
<evidence type="ECO:0000313" key="4">
    <source>
        <dbReference type="Proteomes" id="UP000037035"/>
    </source>
</evidence>
<feature type="compositionally biased region" description="Polar residues" evidence="1">
    <location>
        <begin position="556"/>
        <end position="567"/>
    </location>
</feature>
<feature type="transmembrane region" description="Helical" evidence="2">
    <location>
        <begin position="184"/>
        <end position="205"/>
    </location>
</feature>
<feature type="compositionally biased region" description="Low complexity" evidence="1">
    <location>
        <begin position="353"/>
        <end position="367"/>
    </location>
</feature>
<sequence>MEAHLSFPGTPSVALETRELQGLKHSAHFFQMLSGKRGELGEQMASTNPLLQYQPAYTYSMPTQLLILGIVITLLTVLLLHLLFTAKYHYPLAPCNFSLLLAAVILTHLSTIILVILTNIHLFNRSRYWPFMFDYIEVTMPMADWNIVPLAGWYIMQGAVTFLAHATHIQFLTLLFPSSLEQRLILGFLGPLCVFASVLFFTHFLSNPDYQDLGDAIRNTATSTLSLLYTFGLLIWGYVVNRKRAWEHEGGTFGFGTMSISLALVGTAANFIEVREDRLKWLPWLVNTVLLWQSWAGFWWWVGAGMWSGEVQDIERREAKKKRREEKRQRKRSKMLNLISNISPSSRDLQLTSAFNSSHNSSPQSPNLVRSTSRIASAFPSRTSTLLRRFPTSRRDEDTASQIELAILSQPLAQAGENNLTHRQVQSPTTETSSSTNDTQNPTGRKMFSFLRQPVFLRHWLGTLSEAHNEAAKQQARTAGAEQVKRFGIRAMTQRVIMERTSAQQGNSHDDRLSPPTMPTAAHSRARPSMRRAAELDSDNWVSDDEPAQHPARGPSSYNLRQPSLSDCSVGHYEPSRPSHPYQDRYTRLPRSSPQQPQNFDPGLGLDRSPRLPSPTANHVHPSLPSSPRQQPLPGSSSHQQCTYRSWRRPLTNPRLKDVTSYD</sequence>
<feature type="transmembrane region" description="Helical" evidence="2">
    <location>
        <begin position="97"/>
        <end position="123"/>
    </location>
</feature>
<keyword evidence="2" id="KW-0472">Membrane</keyword>
<dbReference type="EMBL" id="LAVV01008446">
    <property type="protein sequence ID" value="KNZ52789.1"/>
    <property type="molecule type" value="Genomic_DNA"/>
</dbReference>
<dbReference type="VEuPathDB" id="FungiDB:VP01_344g13"/>
<protein>
    <submittedName>
        <fullName evidence="3">Uncharacterized protein</fullName>
    </submittedName>
</protein>
<dbReference type="OrthoDB" id="3357304at2759"/>
<dbReference type="AlphaFoldDB" id="A0A0L6UWA9"/>
<feature type="compositionally biased region" description="Basic and acidic residues" evidence="1">
    <location>
        <begin position="574"/>
        <end position="587"/>
    </location>
</feature>
<evidence type="ECO:0000256" key="1">
    <source>
        <dbReference type="SAM" id="MobiDB-lite"/>
    </source>
</evidence>
<feature type="transmembrane region" description="Helical" evidence="2">
    <location>
        <begin position="217"/>
        <end position="240"/>
    </location>
</feature>
<comment type="caution">
    <text evidence="3">The sequence shown here is derived from an EMBL/GenBank/DDBJ whole genome shotgun (WGS) entry which is preliminary data.</text>
</comment>
<evidence type="ECO:0000313" key="3">
    <source>
        <dbReference type="EMBL" id="KNZ52789.1"/>
    </source>
</evidence>
<proteinExistence type="predicted"/>
<keyword evidence="2" id="KW-1133">Transmembrane helix</keyword>
<evidence type="ECO:0000256" key="2">
    <source>
        <dbReference type="SAM" id="Phobius"/>
    </source>
</evidence>
<feature type="compositionally biased region" description="Acidic residues" evidence="1">
    <location>
        <begin position="536"/>
        <end position="546"/>
    </location>
</feature>
<organism evidence="3 4">
    <name type="scientific">Puccinia sorghi</name>
    <dbReference type="NCBI Taxonomy" id="27349"/>
    <lineage>
        <taxon>Eukaryota</taxon>
        <taxon>Fungi</taxon>
        <taxon>Dikarya</taxon>
        <taxon>Basidiomycota</taxon>
        <taxon>Pucciniomycotina</taxon>
        <taxon>Pucciniomycetes</taxon>
        <taxon>Pucciniales</taxon>
        <taxon>Pucciniaceae</taxon>
        <taxon>Puccinia</taxon>
    </lineage>
</organism>
<feature type="transmembrane region" description="Helical" evidence="2">
    <location>
        <begin position="252"/>
        <end position="272"/>
    </location>
</feature>
<feature type="region of interest" description="Disordered" evidence="1">
    <location>
        <begin position="415"/>
        <end position="445"/>
    </location>
</feature>
<feature type="transmembrane region" description="Helical" evidence="2">
    <location>
        <begin position="284"/>
        <end position="307"/>
    </location>
</feature>
<feature type="compositionally biased region" description="Polar residues" evidence="1">
    <location>
        <begin position="590"/>
        <end position="599"/>
    </location>
</feature>
<keyword evidence="4" id="KW-1185">Reference proteome</keyword>
<feature type="transmembrane region" description="Helical" evidence="2">
    <location>
        <begin position="65"/>
        <end position="85"/>
    </location>
</feature>
<feature type="compositionally biased region" description="Polar residues" evidence="1">
    <location>
        <begin position="416"/>
        <end position="443"/>
    </location>
</feature>